<evidence type="ECO:0000256" key="10">
    <source>
        <dbReference type="ARBA" id="ARBA00022989"/>
    </source>
</evidence>
<feature type="transmembrane region" description="Helical" evidence="16">
    <location>
        <begin position="118"/>
        <end position="143"/>
    </location>
</feature>
<dbReference type="HAMAP" id="MF_00913">
    <property type="entry name" value="PGT_FtsW_proteobact"/>
    <property type="match status" value="1"/>
</dbReference>
<dbReference type="NCBIfam" id="TIGR02614">
    <property type="entry name" value="ftsW"/>
    <property type="match status" value="1"/>
</dbReference>
<feature type="transmembrane region" description="Helical" evidence="16">
    <location>
        <begin position="92"/>
        <end position="112"/>
    </location>
</feature>
<name>A0ABV4MRN8_9VIBR</name>
<accession>A0ABV4MRN8</accession>
<keyword evidence="4 16" id="KW-0132">Cell division</keyword>
<evidence type="ECO:0000313" key="18">
    <source>
        <dbReference type="Proteomes" id="UP001570071"/>
    </source>
</evidence>
<comment type="function">
    <text evidence="16">Peptidoglycan polymerase that is essential for cell division.</text>
</comment>
<keyword evidence="18" id="KW-1185">Reference proteome</keyword>
<evidence type="ECO:0000256" key="7">
    <source>
        <dbReference type="ARBA" id="ARBA00022692"/>
    </source>
</evidence>
<keyword evidence="5 16" id="KW-0328">Glycosyltransferase</keyword>
<feature type="transmembrane region" description="Helical" evidence="16">
    <location>
        <begin position="62"/>
        <end position="80"/>
    </location>
</feature>
<evidence type="ECO:0000256" key="9">
    <source>
        <dbReference type="ARBA" id="ARBA00022984"/>
    </source>
</evidence>
<evidence type="ECO:0000256" key="14">
    <source>
        <dbReference type="ARBA" id="ARBA00038053"/>
    </source>
</evidence>
<comment type="pathway">
    <text evidence="2 16">Cell wall biogenesis; peptidoglycan biosynthesis.</text>
</comment>
<dbReference type="InterPro" id="IPR018365">
    <property type="entry name" value="Cell_cycle_FtsW-rel_CS"/>
</dbReference>
<reference evidence="17 18" key="1">
    <citation type="journal article" date="2024" name="ISME J.">
        <title>Tailless and filamentous prophages are predominant in marine Vibrio.</title>
        <authorList>
            <person name="Steensen K."/>
            <person name="Seneca J."/>
            <person name="Bartlau N."/>
            <person name="Yu X.A."/>
            <person name="Hussain F.A."/>
            <person name="Polz M.F."/>
        </authorList>
    </citation>
    <scope>NUCLEOTIDE SEQUENCE [LARGE SCALE GENOMIC DNA]</scope>
    <source>
        <strain evidence="17 18">10N.239.312.F12</strain>
    </source>
</reference>
<dbReference type="EC" id="2.4.99.28" evidence="16"/>
<feature type="transmembrane region" description="Helical" evidence="16">
    <location>
        <begin position="357"/>
        <end position="378"/>
    </location>
</feature>
<protein>
    <recommendedName>
        <fullName evidence="16">Probable peptidoglycan glycosyltransferase FtsW</fullName>
        <shortName evidence="16">PGT</shortName>
        <ecNumber evidence="16">2.4.99.28</ecNumber>
    </recommendedName>
    <alternativeName>
        <fullName evidence="16">Cell division protein FtsW</fullName>
    </alternativeName>
    <alternativeName>
        <fullName evidence="16">Cell wall polymerase</fullName>
    </alternativeName>
    <alternativeName>
        <fullName evidence="16">Peptidoglycan polymerase</fullName>
        <shortName evidence="16">PG polymerase</shortName>
    </alternativeName>
</protein>
<dbReference type="PROSITE" id="PS00428">
    <property type="entry name" value="FTSW_RODA_SPOVE"/>
    <property type="match status" value="1"/>
</dbReference>
<keyword evidence="11 16" id="KW-0472">Membrane</keyword>
<keyword evidence="9 16" id="KW-0573">Peptidoglycan synthesis</keyword>
<keyword evidence="3 16" id="KW-1003">Cell membrane</keyword>
<evidence type="ECO:0000313" key="17">
    <source>
        <dbReference type="EMBL" id="MEZ8719806.1"/>
    </source>
</evidence>
<organism evidence="17 18">
    <name type="scientific">Vibrio pomeroyi</name>
    <dbReference type="NCBI Taxonomy" id="198832"/>
    <lineage>
        <taxon>Bacteria</taxon>
        <taxon>Pseudomonadati</taxon>
        <taxon>Pseudomonadota</taxon>
        <taxon>Gammaproteobacteria</taxon>
        <taxon>Vibrionales</taxon>
        <taxon>Vibrionaceae</taxon>
        <taxon>Vibrio</taxon>
    </lineage>
</organism>
<keyword evidence="7 16" id="KW-0812">Transmembrane</keyword>
<comment type="similarity">
    <text evidence="14 16">Belongs to the SEDS family. FtsW subfamily.</text>
</comment>
<dbReference type="EMBL" id="JBFSSG010000002">
    <property type="protein sequence ID" value="MEZ8719806.1"/>
    <property type="molecule type" value="Genomic_DNA"/>
</dbReference>
<dbReference type="InterPro" id="IPR013437">
    <property type="entry name" value="FtsW"/>
</dbReference>
<evidence type="ECO:0000256" key="15">
    <source>
        <dbReference type="ARBA" id="ARBA00049902"/>
    </source>
</evidence>
<evidence type="ECO:0000256" key="2">
    <source>
        <dbReference type="ARBA" id="ARBA00004752"/>
    </source>
</evidence>
<feature type="transmembrane region" description="Helical" evidence="16">
    <location>
        <begin position="203"/>
        <end position="220"/>
    </location>
</feature>
<feature type="transmembrane region" description="Helical" evidence="16">
    <location>
        <begin position="321"/>
        <end position="345"/>
    </location>
</feature>
<comment type="subcellular location">
    <subcellularLocation>
        <location evidence="16">Cell inner membrane</location>
        <topology evidence="16">Multi-pass membrane protein</topology>
    </subcellularLocation>
    <subcellularLocation>
        <location evidence="1">Cell membrane</location>
        <topology evidence="1">Multi-pass membrane protein</topology>
    </subcellularLocation>
    <text evidence="16">Localizes to the division septum.</text>
</comment>
<dbReference type="PANTHER" id="PTHR30474">
    <property type="entry name" value="CELL CYCLE PROTEIN"/>
    <property type="match status" value="1"/>
</dbReference>
<keyword evidence="12 16" id="KW-0131">Cell cycle</keyword>
<proteinExistence type="inferred from homology"/>
<sequence length="398" mass="44117">MQRVKEINQSIWQWLNRATPEALYDRQLVWIALGLMLTGLVMVTSASFPISARLTDQPFHFMFRHAIFLVLALGVSSVILQIPMQRWFQYSMYLLGLSFFLLIVVLAVGKSVNGASRWIPLGLFNLQPAEVAKLSLFIFMAGYLVRKQDEVRKTFFGGFGKPIMVFGAFAVLLLGQPDLGTVVVMLVTLFGMLFIAGAKLSQFIALMVAGIAAVVGLIIIEPYRVRRVTSFWEPWNDPFGSGYQLTQSLMAFGRGDWMGQGLGNSIQKLEYLPEAHTDFVFAVLAEELGFVGVTLVLMLIFSLVFKAILIGKKAFDNDQVFSGYLAFGIGIWFAFQTLVNVGAASGIVPTKGLTLPLISYGGSSLIVMSVAVSMLLRIDHECRIQQKEQADNQNELVE</sequence>
<dbReference type="Proteomes" id="UP001570071">
    <property type="component" value="Unassembled WGS sequence"/>
</dbReference>
<dbReference type="RefSeq" id="WP_372121882.1">
    <property type="nucleotide sequence ID" value="NZ_JBFSSG010000002.1"/>
</dbReference>
<dbReference type="Pfam" id="PF01098">
    <property type="entry name" value="FTSW_RODA_SPOVE"/>
    <property type="match status" value="1"/>
</dbReference>
<feature type="transmembrane region" description="Helical" evidence="16">
    <location>
        <begin position="179"/>
        <end position="196"/>
    </location>
</feature>
<feature type="transmembrane region" description="Helical" evidence="16">
    <location>
        <begin position="288"/>
        <end position="309"/>
    </location>
</feature>
<feature type="transmembrane region" description="Helical" evidence="16">
    <location>
        <begin position="28"/>
        <end position="50"/>
    </location>
</feature>
<evidence type="ECO:0000256" key="5">
    <source>
        <dbReference type="ARBA" id="ARBA00022676"/>
    </source>
</evidence>
<evidence type="ECO:0000256" key="8">
    <source>
        <dbReference type="ARBA" id="ARBA00022960"/>
    </source>
</evidence>
<evidence type="ECO:0000256" key="4">
    <source>
        <dbReference type="ARBA" id="ARBA00022618"/>
    </source>
</evidence>
<keyword evidence="10 16" id="KW-1133">Transmembrane helix</keyword>
<evidence type="ECO:0000256" key="3">
    <source>
        <dbReference type="ARBA" id="ARBA00022475"/>
    </source>
</evidence>
<comment type="caution">
    <text evidence="17">The sequence shown here is derived from an EMBL/GenBank/DDBJ whole genome shotgun (WGS) entry which is preliminary data.</text>
</comment>
<keyword evidence="8 16" id="KW-0133">Cell shape</keyword>
<keyword evidence="13 16" id="KW-0961">Cell wall biogenesis/degradation</keyword>
<dbReference type="NCBIfam" id="NF008042">
    <property type="entry name" value="PRK10774.1"/>
    <property type="match status" value="1"/>
</dbReference>
<comment type="catalytic activity">
    <reaction evidence="15 16">
        <text>[GlcNAc-(1-&gt;4)-Mur2Ac(oyl-L-Ala-gamma-D-Glu-L-Lys-D-Ala-D-Ala)](n)-di-trans,octa-cis-undecaprenyl diphosphate + beta-D-GlcNAc-(1-&gt;4)-Mur2Ac(oyl-L-Ala-gamma-D-Glu-L-Lys-D-Ala-D-Ala)-di-trans,octa-cis-undecaprenyl diphosphate = [GlcNAc-(1-&gt;4)-Mur2Ac(oyl-L-Ala-gamma-D-Glu-L-Lys-D-Ala-D-Ala)](n+1)-di-trans,octa-cis-undecaprenyl diphosphate + di-trans,octa-cis-undecaprenyl diphosphate + H(+)</text>
        <dbReference type="Rhea" id="RHEA:23708"/>
        <dbReference type="Rhea" id="RHEA-COMP:9602"/>
        <dbReference type="Rhea" id="RHEA-COMP:9603"/>
        <dbReference type="ChEBI" id="CHEBI:15378"/>
        <dbReference type="ChEBI" id="CHEBI:58405"/>
        <dbReference type="ChEBI" id="CHEBI:60033"/>
        <dbReference type="ChEBI" id="CHEBI:78435"/>
        <dbReference type="EC" id="2.4.99.28"/>
    </reaction>
</comment>
<evidence type="ECO:0000256" key="11">
    <source>
        <dbReference type="ARBA" id="ARBA00023136"/>
    </source>
</evidence>
<evidence type="ECO:0000256" key="13">
    <source>
        <dbReference type="ARBA" id="ARBA00023316"/>
    </source>
</evidence>
<evidence type="ECO:0000256" key="16">
    <source>
        <dbReference type="HAMAP-Rule" id="MF_00913"/>
    </source>
</evidence>
<evidence type="ECO:0000256" key="12">
    <source>
        <dbReference type="ARBA" id="ARBA00023306"/>
    </source>
</evidence>
<gene>
    <name evidence="16 17" type="primary">ftsW</name>
    <name evidence="17" type="ORF">AB6D66_01920</name>
</gene>
<dbReference type="PANTHER" id="PTHR30474:SF2">
    <property type="entry name" value="PEPTIDOGLYCAN GLYCOSYLTRANSFERASE FTSW-RELATED"/>
    <property type="match status" value="1"/>
</dbReference>
<keyword evidence="16" id="KW-0997">Cell inner membrane</keyword>
<dbReference type="InterPro" id="IPR001182">
    <property type="entry name" value="FtsW/RodA"/>
</dbReference>
<evidence type="ECO:0000256" key="1">
    <source>
        <dbReference type="ARBA" id="ARBA00004651"/>
    </source>
</evidence>
<keyword evidence="6 16" id="KW-0808">Transferase</keyword>
<feature type="transmembrane region" description="Helical" evidence="16">
    <location>
        <begin position="155"/>
        <end position="173"/>
    </location>
</feature>
<dbReference type="GO" id="GO:0051301">
    <property type="term" value="P:cell division"/>
    <property type="evidence" value="ECO:0007669"/>
    <property type="project" value="UniProtKB-KW"/>
</dbReference>
<evidence type="ECO:0000256" key="6">
    <source>
        <dbReference type="ARBA" id="ARBA00022679"/>
    </source>
</evidence>